<dbReference type="Proteomes" id="UP000321429">
    <property type="component" value="Unassembled WGS sequence"/>
</dbReference>
<keyword evidence="4" id="KW-1185">Reference proteome</keyword>
<dbReference type="OrthoDB" id="9812921at2"/>
<dbReference type="STRING" id="348151.IV55_GL000857"/>
<reference evidence="2 5" key="2">
    <citation type="submission" date="2019-07" db="EMBL/GenBank/DDBJ databases">
        <title>Whole genome shotgun sequence of Lactobacillus siliginis NBRC 101315.</title>
        <authorList>
            <person name="Hosoyama A."/>
            <person name="Uohara A."/>
            <person name="Ohji S."/>
            <person name="Ichikawa N."/>
        </authorList>
    </citation>
    <scope>NUCLEOTIDE SEQUENCE [LARGE SCALE GENOMIC DNA]</scope>
    <source>
        <strain evidence="2 5">NBRC 101315</strain>
    </source>
</reference>
<dbReference type="RefSeq" id="WP_057808911.1">
    <property type="nucleotide sequence ID" value="NZ_BJUD01000001.1"/>
</dbReference>
<dbReference type="InterPro" id="IPR029058">
    <property type="entry name" value="AB_hydrolase_fold"/>
</dbReference>
<accession>A0A0R2LB28</accession>
<evidence type="ECO:0000313" key="4">
    <source>
        <dbReference type="Proteomes" id="UP000051139"/>
    </source>
</evidence>
<comment type="caution">
    <text evidence="3">The sequence shown here is derived from an EMBL/GenBank/DDBJ whole genome shotgun (WGS) entry which is preliminary data.</text>
</comment>
<gene>
    <name evidence="3" type="ORF">IV55_GL000857</name>
    <name evidence="2" type="ORF">LSI01_00510</name>
</gene>
<keyword evidence="2" id="KW-0031">Aminopeptidase</keyword>
<dbReference type="PANTHER" id="PTHR22946:SF12">
    <property type="entry name" value="CONIDIAL PIGMENT BIOSYNTHESIS PROTEIN AYG1 (AFU_ORTHOLOGUE AFUA_2G17550)"/>
    <property type="match status" value="1"/>
</dbReference>
<dbReference type="InterPro" id="IPR010520">
    <property type="entry name" value="FrsA-like"/>
</dbReference>
<dbReference type="EMBL" id="JQCB01000002">
    <property type="protein sequence ID" value="KRN96981.1"/>
    <property type="molecule type" value="Genomic_DNA"/>
</dbReference>
<dbReference type="Gene3D" id="3.40.50.1820">
    <property type="entry name" value="alpha/beta hydrolase"/>
    <property type="match status" value="1"/>
</dbReference>
<dbReference type="Proteomes" id="UP000051139">
    <property type="component" value="Unassembled WGS sequence"/>
</dbReference>
<evidence type="ECO:0000313" key="2">
    <source>
        <dbReference type="EMBL" id="GEK27740.1"/>
    </source>
</evidence>
<dbReference type="PANTHER" id="PTHR22946">
    <property type="entry name" value="DIENELACTONE HYDROLASE DOMAIN-CONTAINING PROTEIN-RELATED"/>
    <property type="match status" value="1"/>
</dbReference>
<dbReference type="SUPFAM" id="SSF53474">
    <property type="entry name" value="alpha/beta-Hydrolases"/>
    <property type="match status" value="1"/>
</dbReference>
<dbReference type="AlphaFoldDB" id="A0A0R2LB28"/>
<name>A0A0R2LB28_9LACO</name>
<evidence type="ECO:0000256" key="1">
    <source>
        <dbReference type="ARBA" id="ARBA00022801"/>
    </source>
</evidence>
<keyword evidence="2" id="KW-0645">Protease</keyword>
<organism evidence="3 4">
    <name type="scientific">Furfurilactobacillus siliginis</name>
    <dbReference type="NCBI Taxonomy" id="348151"/>
    <lineage>
        <taxon>Bacteria</taxon>
        <taxon>Bacillati</taxon>
        <taxon>Bacillota</taxon>
        <taxon>Bacilli</taxon>
        <taxon>Lactobacillales</taxon>
        <taxon>Lactobacillaceae</taxon>
        <taxon>Furfurilactobacillus</taxon>
    </lineage>
</organism>
<proteinExistence type="predicted"/>
<sequence>MKLLFDDATFSFELVRVLSYAPFGGADVNEVLSAAQRIKSGDFESWYNEWHRLADHVAARADAFSKAGQPLSASNTYFKASNYYRAAEFFLHGDPSDVRINDASRLSRMTFQQALKLSAITYEKLAIPYEDTTMPAYFYSIDEQPRPTLIVHGGYDSTGEELFFQVAQSALAHGYNCLTFEGPGQGAMIREEHLAFRPDWEKVVSPAIDVLIDRPNVEADKISLMGISFGGLLAPRAAAFDHRLAAVICDDGVFSFQFGQAFAAHGGTSADFSQVEAKLTELMQQSTNVRWVVENGLFTFGAKSIKELFEKTDAYTLAGVADKITCPVLVCEASNDQFFKGQPEMLYNALTTPHKTLMKFDAADGTEEHCHLGGLTYFNERVFNWLDETLIK</sequence>
<evidence type="ECO:0000313" key="3">
    <source>
        <dbReference type="EMBL" id="KRN96981.1"/>
    </source>
</evidence>
<reference evidence="3 4" key="1">
    <citation type="journal article" date="2015" name="Genome Announc.">
        <title>Expanding the biotechnology potential of lactobacilli through comparative genomics of 213 strains and associated genera.</title>
        <authorList>
            <person name="Sun Z."/>
            <person name="Harris H.M."/>
            <person name="McCann A."/>
            <person name="Guo C."/>
            <person name="Argimon S."/>
            <person name="Zhang W."/>
            <person name="Yang X."/>
            <person name="Jeffery I.B."/>
            <person name="Cooney J.C."/>
            <person name="Kagawa T.F."/>
            <person name="Liu W."/>
            <person name="Song Y."/>
            <person name="Salvetti E."/>
            <person name="Wrobel A."/>
            <person name="Rasinkangas P."/>
            <person name="Parkhill J."/>
            <person name="Rea M.C."/>
            <person name="O'Sullivan O."/>
            <person name="Ritari J."/>
            <person name="Douillard F.P."/>
            <person name="Paul Ross R."/>
            <person name="Yang R."/>
            <person name="Briner A.E."/>
            <person name="Felis G.E."/>
            <person name="de Vos W.M."/>
            <person name="Barrangou R."/>
            <person name="Klaenhammer T.R."/>
            <person name="Caufield P.W."/>
            <person name="Cui Y."/>
            <person name="Zhang H."/>
            <person name="O'Toole P.W."/>
        </authorList>
    </citation>
    <scope>NUCLEOTIDE SEQUENCE [LARGE SCALE GENOMIC DNA]</scope>
    <source>
        <strain evidence="3 4">DSM 22696</strain>
    </source>
</reference>
<dbReference type="GO" id="GO:0004177">
    <property type="term" value="F:aminopeptidase activity"/>
    <property type="evidence" value="ECO:0007669"/>
    <property type="project" value="UniProtKB-KW"/>
</dbReference>
<dbReference type="EMBL" id="BJUD01000001">
    <property type="protein sequence ID" value="GEK27740.1"/>
    <property type="molecule type" value="Genomic_DNA"/>
</dbReference>
<dbReference type="Gene3D" id="1.20.1440.110">
    <property type="entry name" value="acylaminoacyl peptidase"/>
    <property type="match status" value="1"/>
</dbReference>
<dbReference type="InterPro" id="IPR050261">
    <property type="entry name" value="FrsA_esterase"/>
</dbReference>
<keyword evidence="1" id="KW-0378">Hydrolase</keyword>
<dbReference type="Pfam" id="PF06500">
    <property type="entry name" value="FrsA-like"/>
    <property type="match status" value="1"/>
</dbReference>
<dbReference type="PATRIC" id="fig|348151.3.peg.882"/>
<evidence type="ECO:0000313" key="5">
    <source>
        <dbReference type="Proteomes" id="UP000321429"/>
    </source>
</evidence>
<protein>
    <submittedName>
        <fullName evidence="2">Hypothetical dipeptidyl aminopeptidase/ acylaminoacyl-peptidase related protein</fullName>
    </submittedName>
</protein>